<reference evidence="2" key="1">
    <citation type="submission" date="2023-03" db="EMBL/GenBank/DDBJ databases">
        <title>Massive genome expansion in bonnet fungi (Mycena s.s.) driven by repeated elements and novel gene families across ecological guilds.</title>
        <authorList>
            <consortium name="Lawrence Berkeley National Laboratory"/>
            <person name="Harder C.B."/>
            <person name="Miyauchi S."/>
            <person name="Viragh M."/>
            <person name="Kuo A."/>
            <person name="Thoen E."/>
            <person name="Andreopoulos B."/>
            <person name="Lu D."/>
            <person name="Skrede I."/>
            <person name="Drula E."/>
            <person name="Henrissat B."/>
            <person name="Morin E."/>
            <person name="Kohler A."/>
            <person name="Barry K."/>
            <person name="LaButti K."/>
            <person name="Morin E."/>
            <person name="Salamov A."/>
            <person name="Lipzen A."/>
            <person name="Mereny Z."/>
            <person name="Hegedus B."/>
            <person name="Baldrian P."/>
            <person name="Stursova M."/>
            <person name="Weitz H."/>
            <person name="Taylor A."/>
            <person name="Grigoriev I.V."/>
            <person name="Nagy L.G."/>
            <person name="Martin F."/>
            <person name="Kauserud H."/>
        </authorList>
    </citation>
    <scope>NUCLEOTIDE SEQUENCE</scope>
    <source>
        <strain evidence="2">CBHHK002</strain>
    </source>
</reference>
<keyword evidence="3" id="KW-1185">Reference proteome</keyword>
<organism evidence="2 3">
    <name type="scientific">Mycena albidolilacea</name>
    <dbReference type="NCBI Taxonomy" id="1033008"/>
    <lineage>
        <taxon>Eukaryota</taxon>
        <taxon>Fungi</taxon>
        <taxon>Dikarya</taxon>
        <taxon>Basidiomycota</taxon>
        <taxon>Agaricomycotina</taxon>
        <taxon>Agaricomycetes</taxon>
        <taxon>Agaricomycetidae</taxon>
        <taxon>Agaricales</taxon>
        <taxon>Marasmiineae</taxon>
        <taxon>Mycenaceae</taxon>
        <taxon>Mycena</taxon>
    </lineage>
</organism>
<dbReference type="Gene3D" id="1.20.1280.50">
    <property type="match status" value="1"/>
</dbReference>
<comment type="caution">
    <text evidence="2">The sequence shown here is derived from an EMBL/GenBank/DDBJ whole genome shotgun (WGS) entry which is preliminary data.</text>
</comment>
<gene>
    <name evidence="2" type="ORF">DFH08DRAFT_115953</name>
</gene>
<accession>A0AAD7A6V2</accession>
<evidence type="ECO:0000313" key="3">
    <source>
        <dbReference type="Proteomes" id="UP001218218"/>
    </source>
</evidence>
<protein>
    <recommendedName>
        <fullName evidence="1">F-box domain-containing protein</fullName>
    </recommendedName>
</protein>
<sequence>MTPALDLPTEIILEVVHFLELADTISLIQTCSYLYALSGQRSFWISVLETTRMKSPIACPPHADLSRFPLETLKSLVFSWKKLQYNWNQDFPQIVGPVTSTCFGTPLEILGSVQGTGILVLAMEDSVLCWDYKLAAPLPFPAIETGSVGSISFIERPGIYCIALKANMGTLLRTQIRSDDRT</sequence>
<dbReference type="InterPro" id="IPR001810">
    <property type="entry name" value="F-box_dom"/>
</dbReference>
<proteinExistence type="predicted"/>
<dbReference type="InterPro" id="IPR036047">
    <property type="entry name" value="F-box-like_dom_sf"/>
</dbReference>
<dbReference type="AlphaFoldDB" id="A0AAD7A6V2"/>
<dbReference type="Pfam" id="PF12937">
    <property type="entry name" value="F-box-like"/>
    <property type="match status" value="1"/>
</dbReference>
<dbReference type="SUPFAM" id="SSF81383">
    <property type="entry name" value="F-box domain"/>
    <property type="match status" value="1"/>
</dbReference>
<name>A0AAD7A6V2_9AGAR</name>
<evidence type="ECO:0000313" key="2">
    <source>
        <dbReference type="EMBL" id="KAJ7350727.1"/>
    </source>
</evidence>
<dbReference type="Proteomes" id="UP001218218">
    <property type="component" value="Unassembled WGS sequence"/>
</dbReference>
<dbReference type="PROSITE" id="PS50181">
    <property type="entry name" value="FBOX"/>
    <property type="match status" value="1"/>
</dbReference>
<feature type="domain" description="F-box" evidence="1">
    <location>
        <begin position="1"/>
        <end position="47"/>
    </location>
</feature>
<evidence type="ECO:0000259" key="1">
    <source>
        <dbReference type="PROSITE" id="PS50181"/>
    </source>
</evidence>
<dbReference type="EMBL" id="JARIHO010000014">
    <property type="protein sequence ID" value="KAJ7350727.1"/>
    <property type="molecule type" value="Genomic_DNA"/>
</dbReference>